<dbReference type="OrthoDB" id="5874015at2759"/>
<comment type="caution">
    <text evidence="3">The sequence shown here is derived from an EMBL/GenBank/DDBJ whole genome shotgun (WGS) entry which is preliminary data.</text>
</comment>
<evidence type="ECO:0000259" key="2">
    <source>
        <dbReference type="PROSITE" id="PS51670"/>
    </source>
</evidence>
<keyword evidence="4" id="KW-1185">Reference proteome</keyword>
<dbReference type="Proteomes" id="UP000298663">
    <property type="component" value="Unassembled WGS sequence"/>
</dbReference>
<name>A0A4U8UXY1_STECR</name>
<dbReference type="PROSITE" id="PS51670">
    <property type="entry name" value="SHKT"/>
    <property type="match status" value="1"/>
</dbReference>
<gene>
    <name evidence="3" type="ORF">L596_003847</name>
</gene>
<comment type="caution">
    <text evidence="1">Lacks conserved residue(s) required for the propagation of feature annotation.</text>
</comment>
<evidence type="ECO:0000313" key="4">
    <source>
        <dbReference type="Proteomes" id="UP000298663"/>
    </source>
</evidence>
<organism evidence="3 4">
    <name type="scientific">Steinernema carpocapsae</name>
    <name type="common">Entomopathogenic nematode</name>
    <dbReference type="NCBI Taxonomy" id="34508"/>
    <lineage>
        <taxon>Eukaryota</taxon>
        <taxon>Metazoa</taxon>
        <taxon>Ecdysozoa</taxon>
        <taxon>Nematoda</taxon>
        <taxon>Chromadorea</taxon>
        <taxon>Rhabditida</taxon>
        <taxon>Tylenchina</taxon>
        <taxon>Panagrolaimomorpha</taxon>
        <taxon>Strongyloidoidea</taxon>
        <taxon>Steinernematidae</taxon>
        <taxon>Steinernema</taxon>
    </lineage>
</organism>
<proteinExistence type="predicted"/>
<feature type="domain" description="ShKT" evidence="2">
    <location>
        <begin position="299"/>
        <end position="344"/>
    </location>
</feature>
<evidence type="ECO:0000256" key="1">
    <source>
        <dbReference type="PROSITE-ProRule" id="PRU01005"/>
    </source>
</evidence>
<protein>
    <recommendedName>
        <fullName evidence="2">ShKT domain-containing protein</fullName>
    </recommendedName>
</protein>
<reference evidence="3 4" key="1">
    <citation type="journal article" date="2015" name="Genome Biol.">
        <title>Comparative genomics of Steinernema reveals deeply conserved gene regulatory networks.</title>
        <authorList>
            <person name="Dillman A.R."/>
            <person name="Macchietto M."/>
            <person name="Porter C.F."/>
            <person name="Rogers A."/>
            <person name="Williams B."/>
            <person name="Antoshechkin I."/>
            <person name="Lee M.M."/>
            <person name="Goodwin Z."/>
            <person name="Lu X."/>
            <person name="Lewis E.E."/>
            <person name="Goodrich-Blair H."/>
            <person name="Stock S.P."/>
            <person name="Adams B.J."/>
            <person name="Sternberg P.W."/>
            <person name="Mortazavi A."/>
        </authorList>
    </citation>
    <scope>NUCLEOTIDE SEQUENCE [LARGE SCALE GENOMIC DNA]</scope>
    <source>
        <strain evidence="3 4">ALL</strain>
    </source>
</reference>
<evidence type="ECO:0000313" key="3">
    <source>
        <dbReference type="EMBL" id="TMS36758.1"/>
    </source>
</evidence>
<dbReference type="EMBL" id="AZBU02000001">
    <property type="protein sequence ID" value="TMS36758.1"/>
    <property type="molecule type" value="Genomic_DNA"/>
</dbReference>
<reference evidence="3 4" key="2">
    <citation type="journal article" date="2019" name="G3 (Bethesda)">
        <title>Hybrid Assembly of the Genome of the Entomopathogenic Nematode Steinernema carpocapsae Identifies the X-Chromosome.</title>
        <authorList>
            <person name="Serra L."/>
            <person name="Macchietto M."/>
            <person name="Macias-Munoz A."/>
            <person name="McGill C.J."/>
            <person name="Rodriguez I.M."/>
            <person name="Rodriguez B."/>
            <person name="Murad R."/>
            <person name="Mortazavi A."/>
        </authorList>
    </citation>
    <scope>NUCLEOTIDE SEQUENCE [LARGE SCALE GENOMIC DNA]</scope>
    <source>
        <strain evidence="3 4">ALL</strain>
    </source>
</reference>
<dbReference type="InterPro" id="IPR003582">
    <property type="entry name" value="ShKT_dom"/>
</dbReference>
<dbReference type="AlphaFoldDB" id="A0A4U8UXY1"/>
<sequence>MFSFNALTSFFHIDVRERFAGGSEELDASFKNAKLSQLLTTEKMSDKETENPEQETQSLNMEMFPLASASPNFVSSMLRPIAISLFREQKHIFQSVHPPVSAPFPPAMAPKEEDLQFFEKYDAYNTSPSPSPALPTNSPYLSQPFQTTPALIDGHSNTLADIDPYLKEVVPSAAYFEGPVNNTNKGPLDRGTLPVDLSYGSPPIVDSQGYNIFDSGRQYNKAHVINSIIPPSPIKAVYPPAPPRPPAISPPEYADKGLTRSVVEFETNRLRALSANSVSTSKLITKEKMAKENEMKKQFTKKDKFSRLRDYSRRCCEWALNGFCDRSWQRIRHLCPKSCGTIICTTNDKIQSCNRAINVEALDCFDPNQSKGLISSTGLNASSKLSPSPADRFVLPVSLKRSPGAPKVIIKVRRVQDLGVTTFQQQLEASREPSQNIRRKTTNRYLAVPTHKPKPYAIEDEIQKWSHYTRH</sequence>
<accession>A0A4U8UXY1</accession>
<dbReference type="STRING" id="34508.A0A4U8UXY1"/>